<keyword evidence="4 7" id="KW-1133">Transmembrane helix</keyword>
<feature type="transmembrane region" description="Helical" evidence="7">
    <location>
        <begin position="299"/>
        <end position="320"/>
    </location>
</feature>
<keyword evidence="2" id="KW-0813">Transport</keyword>
<feature type="transmembrane region" description="Helical" evidence="7">
    <location>
        <begin position="190"/>
        <end position="213"/>
    </location>
</feature>
<dbReference type="PANTHER" id="PTHR43791">
    <property type="entry name" value="PERMEASE-RELATED"/>
    <property type="match status" value="1"/>
</dbReference>
<evidence type="ECO:0000256" key="3">
    <source>
        <dbReference type="ARBA" id="ARBA00022692"/>
    </source>
</evidence>
<sequence length="515" mass="57041">MTSSTEKHAEDAASEQVEYAVGSVEATAMNNLSDRVRKIRRKVDMRLCIIIAVLYTVCQTDRQNLAYAVVAGMGEDIDLGAMNYVSSLHVQTLTKTGLMSLFLVNHRPPLLPTYTLFQPIMTVMARKIGPRWFLSGICVAWGIAMLAFGFAHRWQDLAGLRILLGLLEAGFFPSSVFLISTWYVRHEVAIRIAFFYLFGNVFGGFGGVLAYGLQQMDGLAGYEGWRWIFIMEGVVTALLGFVGYIFIVDFPENARQTKRFLTAEEVDIMISRIDADRGDAHSTEFSLRPYLENALDWKVWILAINFGLASMVIYAVAYFLPIVLRDGLGFSVVEAQTLNAPANAPKCYVFGGILGLTESWLSDKYKLRGPFIMLNSVLEIIGLSLLGFHHDNVVRYIGAYFVVGGANACLPLTLTYQSNNIVGQWRRAFCSALIVGMGGIGGIIASLVFRGQDKPGYRPGLYACLTAASLTFISVGFTTVVFRRKNQLQRQGKLVIENTDGFTYTFCTDTQTAKA</sequence>
<protein>
    <recommendedName>
        <fullName evidence="8">Major facilitator superfamily (MFS) profile domain-containing protein</fullName>
    </recommendedName>
</protein>
<dbReference type="GO" id="GO:0022857">
    <property type="term" value="F:transmembrane transporter activity"/>
    <property type="evidence" value="ECO:0007669"/>
    <property type="project" value="InterPro"/>
</dbReference>
<dbReference type="InterPro" id="IPR020846">
    <property type="entry name" value="MFS_dom"/>
</dbReference>
<dbReference type="Pfam" id="PF07690">
    <property type="entry name" value="MFS_1"/>
    <property type="match status" value="1"/>
</dbReference>
<dbReference type="STRING" id="660025.F9G9Y8"/>
<evidence type="ECO:0000256" key="2">
    <source>
        <dbReference type="ARBA" id="ARBA00022448"/>
    </source>
</evidence>
<reference evidence="9" key="1">
    <citation type="journal article" date="2012" name="Mol. Plant Microbe Interact.">
        <title>A highly conserved effector in Fusarium oxysporum is required for full virulence on Arabidopsis.</title>
        <authorList>
            <person name="Thatcher L.F."/>
            <person name="Gardiner D.M."/>
            <person name="Kazan K."/>
            <person name="Manners J."/>
        </authorList>
    </citation>
    <scope>NUCLEOTIDE SEQUENCE [LARGE SCALE GENOMIC DNA]</scope>
    <source>
        <strain evidence="9">Fo5176</strain>
    </source>
</reference>
<evidence type="ECO:0000256" key="4">
    <source>
        <dbReference type="ARBA" id="ARBA00022989"/>
    </source>
</evidence>
<name>F9G9Y8_FUSOF</name>
<comment type="caution">
    <text evidence="9">The sequence shown here is derived from an EMBL/GenBank/DDBJ whole genome shotgun (WGS) entry which is preliminary data.</text>
</comment>
<dbReference type="EMBL" id="AFQF01003893">
    <property type="protein sequence ID" value="EGU74019.1"/>
    <property type="molecule type" value="Genomic_DNA"/>
</dbReference>
<accession>F9G9Y8</accession>
<evidence type="ECO:0000256" key="1">
    <source>
        <dbReference type="ARBA" id="ARBA00004141"/>
    </source>
</evidence>
<comment type="subcellular location">
    <subcellularLocation>
        <location evidence="1">Membrane</location>
        <topology evidence="1">Multi-pass membrane protein</topology>
    </subcellularLocation>
</comment>
<dbReference type="AlphaFoldDB" id="F9G9Y8"/>
<keyword evidence="3 7" id="KW-0812">Transmembrane</keyword>
<evidence type="ECO:0000256" key="5">
    <source>
        <dbReference type="ARBA" id="ARBA00023136"/>
    </source>
</evidence>
<dbReference type="SUPFAM" id="SSF103473">
    <property type="entry name" value="MFS general substrate transporter"/>
    <property type="match status" value="1"/>
</dbReference>
<evidence type="ECO:0000259" key="8">
    <source>
        <dbReference type="PROSITE" id="PS50850"/>
    </source>
</evidence>
<dbReference type="Gene3D" id="1.20.1250.20">
    <property type="entry name" value="MFS general substrate transporter like domains"/>
    <property type="match status" value="2"/>
</dbReference>
<feature type="transmembrane region" description="Helical" evidence="7">
    <location>
        <begin position="428"/>
        <end position="448"/>
    </location>
</feature>
<dbReference type="InterPro" id="IPR036259">
    <property type="entry name" value="MFS_trans_sf"/>
</dbReference>
<feature type="transmembrane region" description="Helical" evidence="7">
    <location>
        <begin position="132"/>
        <end position="151"/>
    </location>
</feature>
<organism evidence="9">
    <name type="scientific">Fusarium oxysporum (strain Fo5176)</name>
    <name type="common">Fusarium vascular wilt</name>
    <dbReference type="NCBI Taxonomy" id="660025"/>
    <lineage>
        <taxon>Eukaryota</taxon>
        <taxon>Fungi</taxon>
        <taxon>Dikarya</taxon>
        <taxon>Ascomycota</taxon>
        <taxon>Pezizomycotina</taxon>
        <taxon>Sordariomycetes</taxon>
        <taxon>Hypocreomycetidae</taxon>
        <taxon>Hypocreales</taxon>
        <taxon>Nectriaceae</taxon>
        <taxon>Fusarium</taxon>
        <taxon>Fusarium oxysporum species complex</taxon>
    </lineage>
</organism>
<keyword evidence="6" id="KW-0325">Glycoprotein</keyword>
<dbReference type="PANTHER" id="PTHR43791:SF47">
    <property type="entry name" value="MAJOR FACILITATOR SUPERFAMILY (MFS) PROFILE DOMAIN-CONTAINING PROTEIN-RELATED"/>
    <property type="match status" value="1"/>
</dbReference>
<feature type="transmembrane region" description="Helical" evidence="7">
    <location>
        <begin position="460"/>
        <end position="482"/>
    </location>
</feature>
<feature type="domain" description="Major facilitator superfamily (MFS) profile" evidence="8">
    <location>
        <begin position="64"/>
        <end position="486"/>
    </location>
</feature>
<proteinExistence type="predicted"/>
<keyword evidence="5 7" id="KW-0472">Membrane</keyword>
<dbReference type="PROSITE" id="PS50850">
    <property type="entry name" value="MFS"/>
    <property type="match status" value="1"/>
</dbReference>
<evidence type="ECO:0000256" key="6">
    <source>
        <dbReference type="ARBA" id="ARBA00023180"/>
    </source>
</evidence>
<feature type="transmembrane region" description="Helical" evidence="7">
    <location>
        <begin position="225"/>
        <end position="247"/>
    </location>
</feature>
<feature type="transmembrane region" description="Helical" evidence="7">
    <location>
        <begin position="396"/>
        <end position="416"/>
    </location>
</feature>
<dbReference type="InterPro" id="IPR011701">
    <property type="entry name" value="MFS"/>
</dbReference>
<evidence type="ECO:0000313" key="9">
    <source>
        <dbReference type="EMBL" id="EGU74019.1"/>
    </source>
</evidence>
<dbReference type="GO" id="GO:0016020">
    <property type="term" value="C:membrane"/>
    <property type="evidence" value="ECO:0007669"/>
    <property type="project" value="UniProtKB-SubCell"/>
</dbReference>
<gene>
    <name evidence="9" type="ORF">FOXB_15470</name>
</gene>
<evidence type="ECO:0000256" key="7">
    <source>
        <dbReference type="SAM" id="Phobius"/>
    </source>
</evidence>
<dbReference type="OrthoDB" id="2962993at2759"/>
<feature type="transmembrane region" description="Helical" evidence="7">
    <location>
        <begin position="163"/>
        <end position="184"/>
    </location>
</feature>